<evidence type="ECO:0000313" key="2">
    <source>
        <dbReference type="EMBL" id="MED6238038.1"/>
    </source>
</evidence>
<name>A0ABU7AJ46_9TELE</name>
<protein>
    <submittedName>
        <fullName evidence="2">Uncharacterized protein</fullName>
    </submittedName>
</protein>
<sequence length="113" mass="12513">MCGFSQPCSHVHITGGLLHWSFVWRLRRHEEGLDWPYRNKAPSGGGGAQGTDSGYQQQTLMFGGHSEPDRMGAGAHLGRIIQNRREKRGSSLEDSQPPQLLLRSAQVTSCDCH</sequence>
<evidence type="ECO:0000313" key="3">
    <source>
        <dbReference type="Proteomes" id="UP001345963"/>
    </source>
</evidence>
<comment type="caution">
    <text evidence="2">The sequence shown here is derived from an EMBL/GenBank/DDBJ whole genome shotgun (WGS) entry which is preliminary data.</text>
</comment>
<proteinExistence type="predicted"/>
<evidence type="ECO:0000256" key="1">
    <source>
        <dbReference type="SAM" id="MobiDB-lite"/>
    </source>
</evidence>
<organism evidence="2 3">
    <name type="scientific">Ataeniobius toweri</name>
    <dbReference type="NCBI Taxonomy" id="208326"/>
    <lineage>
        <taxon>Eukaryota</taxon>
        <taxon>Metazoa</taxon>
        <taxon>Chordata</taxon>
        <taxon>Craniata</taxon>
        <taxon>Vertebrata</taxon>
        <taxon>Euteleostomi</taxon>
        <taxon>Actinopterygii</taxon>
        <taxon>Neopterygii</taxon>
        <taxon>Teleostei</taxon>
        <taxon>Neoteleostei</taxon>
        <taxon>Acanthomorphata</taxon>
        <taxon>Ovalentaria</taxon>
        <taxon>Atherinomorphae</taxon>
        <taxon>Cyprinodontiformes</taxon>
        <taxon>Goodeidae</taxon>
        <taxon>Ataeniobius</taxon>
    </lineage>
</organism>
<reference evidence="2 3" key="1">
    <citation type="submission" date="2021-07" db="EMBL/GenBank/DDBJ databases">
        <authorList>
            <person name="Palmer J.M."/>
        </authorList>
    </citation>
    <scope>NUCLEOTIDE SEQUENCE [LARGE SCALE GENOMIC DNA]</scope>
    <source>
        <strain evidence="2 3">AT_MEX2019</strain>
        <tissue evidence="2">Muscle</tissue>
    </source>
</reference>
<accession>A0ABU7AJ46</accession>
<dbReference type="Proteomes" id="UP001345963">
    <property type="component" value="Unassembled WGS sequence"/>
</dbReference>
<feature type="region of interest" description="Disordered" evidence="1">
    <location>
        <begin position="36"/>
        <end position="100"/>
    </location>
</feature>
<gene>
    <name evidence="2" type="ORF">ATANTOWER_005512</name>
</gene>
<dbReference type="EMBL" id="JAHUTI010019831">
    <property type="protein sequence ID" value="MED6238038.1"/>
    <property type="molecule type" value="Genomic_DNA"/>
</dbReference>
<keyword evidence="3" id="KW-1185">Reference proteome</keyword>